<dbReference type="Proteomes" id="UP001164746">
    <property type="component" value="Chromosome 5"/>
</dbReference>
<reference evidence="2" key="1">
    <citation type="submission" date="2022-11" db="EMBL/GenBank/DDBJ databases">
        <title>Centuries of genome instability and evolution in soft-shell clam transmissible cancer (bioRxiv).</title>
        <authorList>
            <person name="Hart S.F.M."/>
            <person name="Yonemitsu M.A."/>
            <person name="Giersch R.M."/>
            <person name="Beal B.F."/>
            <person name="Arriagada G."/>
            <person name="Davis B.W."/>
            <person name="Ostrander E.A."/>
            <person name="Goff S.P."/>
            <person name="Metzger M.J."/>
        </authorList>
    </citation>
    <scope>NUCLEOTIDE SEQUENCE</scope>
    <source>
        <strain evidence="2">MELC-2E11</strain>
        <tissue evidence="2">Siphon/mantle</tissue>
    </source>
</reference>
<protein>
    <submittedName>
        <fullName evidence="2">Uncharacterized protein</fullName>
    </submittedName>
</protein>
<keyword evidence="3" id="KW-1185">Reference proteome</keyword>
<feature type="compositionally biased region" description="Basic and acidic residues" evidence="1">
    <location>
        <begin position="71"/>
        <end position="116"/>
    </location>
</feature>
<evidence type="ECO:0000313" key="3">
    <source>
        <dbReference type="Proteomes" id="UP001164746"/>
    </source>
</evidence>
<evidence type="ECO:0000256" key="1">
    <source>
        <dbReference type="SAM" id="MobiDB-lite"/>
    </source>
</evidence>
<organism evidence="2 3">
    <name type="scientific">Mya arenaria</name>
    <name type="common">Soft-shell clam</name>
    <dbReference type="NCBI Taxonomy" id="6604"/>
    <lineage>
        <taxon>Eukaryota</taxon>
        <taxon>Metazoa</taxon>
        <taxon>Spiralia</taxon>
        <taxon>Lophotrochozoa</taxon>
        <taxon>Mollusca</taxon>
        <taxon>Bivalvia</taxon>
        <taxon>Autobranchia</taxon>
        <taxon>Heteroconchia</taxon>
        <taxon>Euheterodonta</taxon>
        <taxon>Imparidentia</taxon>
        <taxon>Neoheterodontei</taxon>
        <taxon>Myida</taxon>
        <taxon>Myoidea</taxon>
        <taxon>Myidae</taxon>
        <taxon>Mya</taxon>
    </lineage>
</organism>
<gene>
    <name evidence="2" type="ORF">MAR_021213</name>
</gene>
<evidence type="ECO:0000313" key="2">
    <source>
        <dbReference type="EMBL" id="WAR05844.1"/>
    </source>
</evidence>
<feature type="region of interest" description="Disordered" evidence="1">
    <location>
        <begin position="61"/>
        <end position="123"/>
    </location>
</feature>
<name>A0ABY7E9N2_MYAAR</name>
<proteinExistence type="predicted"/>
<dbReference type="EMBL" id="CP111016">
    <property type="protein sequence ID" value="WAR05844.1"/>
    <property type="molecule type" value="Genomic_DNA"/>
</dbReference>
<accession>A0ABY7E9N2</accession>
<sequence length="123" mass="14977">MEDFTSFKMMNIPICVVMMAVHDFDNDFYFAEEKENELSSSTACVFLADLEVTWYTVDYKKNKEQEEEEEEKKIEEEKKKEEPEKKEKEEEEENKKRMTREEEKKREEKKKEEEQNHTGTVDQ</sequence>